<keyword evidence="1" id="KW-0812">Transmembrane</keyword>
<evidence type="ECO:0000313" key="5">
    <source>
        <dbReference type="Proteomes" id="UP000320179"/>
    </source>
</evidence>
<feature type="transmembrane region" description="Helical" evidence="1">
    <location>
        <begin position="179"/>
        <end position="205"/>
    </location>
</feature>
<evidence type="ECO:0000259" key="3">
    <source>
        <dbReference type="Pfam" id="PF12158"/>
    </source>
</evidence>
<name>A0AAE6KRD6_MYXXA</name>
<dbReference type="RefSeq" id="WP_140788885.1">
    <property type="nucleotide sequence ID" value="NZ_CP017170.1"/>
</dbReference>
<feature type="transmembrane region" description="Helical" evidence="1">
    <location>
        <begin position="133"/>
        <end position="158"/>
    </location>
</feature>
<keyword evidence="1" id="KW-0472">Membrane</keyword>
<evidence type="ECO:0000256" key="1">
    <source>
        <dbReference type="SAM" id="Phobius"/>
    </source>
</evidence>
<dbReference type="InterPro" id="IPR021994">
    <property type="entry name" value="DUF3592"/>
</dbReference>
<dbReference type="Pfam" id="PF12158">
    <property type="entry name" value="DUF3592"/>
    <property type="match status" value="1"/>
</dbReference>
<evidence type="ECO:0000313" key="4">
    <source>
        <dbReference type="EMBL" id="QDE67041.1"/>
    </source>
</evidence>
<feature type="transmembrane region" description="Helical" evidence="1">
    <location>
        <begin position="211"/>
        <end position="230"/>
    </location>
</feature>
<evidence type="ECO:0000256" key="2">
    <source>
        <dbReference type="SAM" id="SignalP"/>
    </source>
</evidence>
<dbReference type="Proteomes" id="UP000320179">
    <property type="component" value="Chromosome"/>
</dbReference>
<gene>
    <name evidence="4" type="ORF">BHS09_08455</name>
</gene>
<dbReference type="AlphaFoldDB" id="A0AAE6KRD6"/>
<protein>
    <recommendedName>
        <fullName evidence="3">DUF3592 domain-containing protein</fullName>
    </recommendedName>
</protein>
<dbReference type="EMBL" id="CP017174">
    <property type="protein sequence ID" value="QDE67041.1"/>
    <property type="molecule type" value="Genomic_DNA"/>
</dbReference>
<feature type="signal peptide" evidence="2">
    <location>
        <begin position="1"/>
        <end position="24"/>
    </location>
</feature>
<proteinExistence type="predicted"/>
<keyword evidence="1" id="KW-1133">Transmembrane helix</keyword>
<sequence>MLFRVVSSAVMLAFVALWTSITVAADYFTVSNMVLQVQTESWPSVQGTITRSEVDAVRANKATTYGLKVAYTYSVDGQHYEGSKARPSMWRSGDRGFAEELVARYPLGATIPVYYRPGQPSEAVLQPGMDGSALFTLMLLMPFNLVMLWLGTLVVGAWKPEPPLLSTFFREDGSECVTLEGPWTATLVSLVLVGASLTCVALAGVTVGLHAPLPVAVGAWGVVIVCGVLAGRWSHARVEAGHYDLRLHPQERSLSLPPFSGRKHVLDVRWRDVRSLRVEPQAPTQKGGQVSHYHLTLELSTADGGERQEAIASFPRQEQAEALARWLRTRLELGEVVPEERRSA</sequence>
<feature type="chain" id="PRO_5042257637" description="DUF3592 domain-containing protein" evidence="2">
    <location>
        <begin position="25"/>
        <end position="344"/>
    </location>
</feature>
<feature type="domain" description="DUF3592" evidence="3">
    <location>
        <begin position="45"/>
        <end position="129"/>
    </location>
</feature>
<accession>A0AAE6KRD6</accession>
<keyword evidence="2" id="KW-0732">Signal</keyword>
<organism evidence="4 5">
    <name type="scientific">Myxococcus xanthus</name>
    <dbReference type="NCBI Taxonomy" id="34"/>
    <lineage>
        <taxon>Bacteria</taxon>
        <taxon>Pseudomonadati</taxon>
        <taxon>Myxococcota</taxon>
        <taxon>Myxococcia</taxon>
        <taxon>Myxococcales</taxon>
        <taxon>Cystobacterineae</taxon>
        <taxon>Myxococcaceae</taxon>
        <taxon>Myxococcus</taxon>
    </lineage>
</organism>
<reference evidence="4 5" key="1">
    <citation type="journal article" date="2019" name="Science">
        <title>Social genes are selection hotspots in kin groups of a soil microbe.</title>
        <authorList>
            <person name="Wielgoss S."/>
            <person name="Wolfensberger R."/>
            <person name="Sun L."/>
            <person name="Fiegna F."/>
            <person name="Velicer G.J."/>
        </authorList>
    </citation>
    <scope>NUCLEOTIDE SEQUENCE [LARGE SCALE GENOMIC DNA]</scope>
    <source>
        <strain evidence="4 5">MC3.5.9c15</strain>
    </source>
</reference>